<sequence>MVSNSIMPRTSQVLNSLLEEAILISEELYDCLCLLGMIYSHIMLEQVALSYEDGCPVEADFILLREVKVRRPKKKSTEEEKKIQKIRTDKIMRLMAVAATAVDLFIPVANSRD</sequence>
<dbReference type="EMBL" id="JAYKXN010000004">
    <property type="protein sequence ID" value="KAK7293090.1"/>
    <property type="molecule type" value="Genomic_DNA"/>
</dbReference>
<keyword evidence="2" id="KW-1185">Reference proteome</keyword>
<dbReference type="Proteomes" id="UP001359559">
    <property type="component" value="Unassembled WGS sequence"/>
</dbReference>
<evidence type="ECO:0000313" key="2">
    <source>
        <dbReference type="Proteomes" id="UP001359559"/>
    </source>
</evidence>
<accession>A0AAN9PBW2</accession>
<proteinExistence type="predicted"/>
<reference evidence="1 2" key="1">
    <citation type="submission" date="2024-01" db="EMBL/GenBank/DDBJ databases">
        <title>The genomes of 5 underutilized Papilionoideae crops provide insights into root nodulation and disease resistance.</title>
        <authorList>
            <person name="Yuan L."/>
        </authorList>
    </citation>
    <scope>NUCLEOTIDE SEQUENCE [LARGE SCALE GENOMIC DNA]</scope>
    <source>
        <strain evidence="1">LY-2023</strain>
        <tissue evidence="1">Leaf</tissue>
    </source>
</reference>
<gene>
    <name evidence="1" type="ORF">RJT34_15951</name>
</gene>
<organism evidence="1 2">
    <name type="scientific">Clitoria ternatea</name>
    <name type="common">Butterfly pea</name>
    <dbReference type="NCBI Taxonomy" id="43366"/>
    <lineage>
        <taxon>Eukaryota</taxon>
        <taxon>Viridiplantae</taxon>
        <taxon>Streptophyta</taxon>
        <taxon>Embryophyta</taxon>
        <taxon>Tracheophyta</taxon>
        <taxon>Spermatophyta</taxon>
        <taxon>Magnoliopsida</taxon>
        <taxon>eudicotyledons</taxon>
        <taxon>Gunneridae</taxon>
        <taxon>Pentapetalae</taxon>
        <taxon>rosids</taxon>
        <taxon>fabids</taxon>
        <taxon>Fabales</taxon>
        <taxon>Fabaceae</taxon>
        <taxon>Papilionoideae</taxon>
        <taxon>50 kb inversion clade</taxon>
        <taxon>NPAAA clade</taxon>
        <taxon>indigoferoid/millettioid clade</taxon>
        <taxon>Phaseoleae</taxon>
        <taxon>Clitoria</taxon>
    </lineage>
</organism>
<dbReference type="AlphaFoldDB" id="A0AAN9PBW2"/>
<name>A0AAN9PBW2_CLITE</name>
<protein>
    <submittedName>
        <fullName evidence="1">Uncharacterized protein</fullName>
    </submittedName>
</protein>
<evidence type="ECO:0000313" key="1">
    <source>
        <dbReference type="EMBL" id="KAK7293090.1"/>
    </source>
</evidence>
<comment type="caution">
    <text evidence="1">The sequence shown here is derived from an EMBL/GenBank/DDBJ whole genome shotgun (WGS) entry which is preliminary data.</text>
</comment>